<dbReference type="eggNOG" id="KOG1771">
    <property type="taxonomic scope" value="Eukaryota"/>
</dbReference>
<feature type="transmembrane region" description="Helical" evidence="9">
    <location>
        <begin position="68"/>
        <end position="92"/>
    </location>
</feature>
<comment type="subcellular location">
    <subcellularLocation>
        <location evidence="1 9">Endoplasmic reticulum membrane</location>
        <topology evidence="1 9">Multi-pass membrane protein</topology>
    </subcellularLocation>
</comment>
<keyword evidence="7 9" id="KW-0472">Membrane</keyword>
<dbReference type="AlphaFoldDB" id="H2Z3F3"/>
<keyword evidence="6 9" id="KW-1133">Transmembrane helix</keyword>
<sequence>NLVDLFNGMVSSDKLVLNMLLVLRAVNVALVQTWFVPDEYWQSIEIAHKQVFGYGYETWEWTVGLRSYLYPLLFSAVYYVPKISGMGAYAVILAPRLAQAVLSATTEWCVYRCFKRTCGIRFAKWFLLSMCTSWFWWYCATRTLINTLECNLVCIALYYLSCDQFQFSYNYFKFVVVASVAFVVRPTIITVWMPLYCLYVCMNTNGSLHFGRLLSKAILIGVFVLCVSTLIDTLCYGRLVSVHYNFFKFNILQNQGTFYGSHPFHWYLTQAFPVILSTHLPFMLYGVFIFYTRTLKFKQANNVTHLCKLSAVICLFTVFVYSIPGHKEFRFLLCLLPFLHVFTSLGLLSLPSRSTKLAITWLLLTNIPIALYTGLIHQSGPSKVMEFLRKDISQSTQIMQPSSSKLEVMFLCPCHSTPYYAFINKNIAMDFLTCHPDLNATPAYTDQADEFYASPQTWL</sequence>
<evidence type="ECO:0000313" key="11">
    <source>
        <dbReference type="Proteomes" id="UP000007875"/>
    </source>
</evidence>
<evidence type="ECO:0000313" key="10">
    <source>
        <dbReference type="Ensembl" id="ENSCSAVP00000012115.1"/>
    </source>
</evidence>
<dbReference type="GO" id="GO:0005789">
    <property type="term" value="C:endoplasmic reticulum membrane"/>
    <property type="evidence" value="ECO:0007669"/>
    <property type="project" value="UniProtKB-SubCell"/>
</dbReference>
<dbReference type="Ensembl" id="ENSCSAVT00000012255.1">
    <property type="protein sequence ID" value="ENSCSAVP00000012115.1"/>
    <property type="gene ID" value="ENSCSAVG00000007123.1"/>
</dbReference>
<dbReference type="Pfam" id="PF03901">
    <property type="entry name" value="Glyco_transf_22"/>
    <property type="match status" value="1"/>
</dbReference>
<dbReference type="GO" id="GO:0006506">
    <property type="term" value="P:GPI anchor biosynthetic process"/>
    <property type="evidence" value="ECO:0007669"/>
    <property type="project" value="TreeGrafter"/>
</dbReference>
<feature type="transmembrane region" description="Helical" evidence="9">
    <location>
        <begin position="271"/>
        <end position="291"/>
    </location>
</feature>
<feature type="transmembrane region" description="Helical" evidence="9">
    <location>
        <begin position="329"/>
        <end position="350"/>
    </location>
</feature>
<accession>H2Z3F3</accession>
<keyword evidence="11" id="KW-1185">Reference proteome</keyword>
<proteinExistence type="inferred from homology"/>
<dbReference type="OMA" id="HHMVFNN"/>
<evidence type="ECO:0000256" key="8">
    <source>
        <dbReference type="ARBA" id="ARBA00093333"/>
    </source>
</evidence>
<dbReference type="EC" id="2.4.1.-" evidence="9"/>
<dbReference type="STRING" id="51511.ENSCSAVP00000012115"/>
<organism evidence="10 11">
    <name type="scientific">Ciona savignyi</name>
    <name type="common">Pacific transparent sea squirt</name>
    <dbReference type="NCBI Taxonomy" id="51511"/>
    <lineage>
        <taxon>Eukaryota</taxon>
        <taxon>Metazoa</taxon>
        <taxon>Chordata</taxon>
        <taxon>Tunicata</taxon>
        <taxon>Ascidiacea</taxon>
        <taxon>Phlebobranchia</taxon>
        <taxon>Cionidae</taxon>
        <taxon>Ciona</taxon>
    </lineage>
</organism>
<feature type="transmembrane region" description="Helical" evidence="9">
    <location>
        <begin position="357"/>
        <end position="375"/>
    </location>
</feature>
<evidence type="ECO:0000256" key="5">
    <source>
        <dbReference type="ARBA" id="ARBA00022824"/>
    </source>
</evidence>
<comment type="function">
    <text evidence="8">Alpha-1,2-mannosyltransferase that catalyzes the transfer of the third mannose, via an alpha-1,2 bond, from a dolichol-phosphate-mannose (Dol-P-Man) to an alpha-D-Man-(1-&gt;6)-2-PEtn-alpha-D-Man-(1-&gt;4)-alpha-D-GlcN-(1-&gt;6)-(1-radyl,2-acyl-sn-glycero-3-phospho)-2-acyl-inositol intermediate to generate an alpha-D-Man-(1-&gt;2)-alpha-D-Man-(1-&gt;6)-2-PEtn-alpha-D-Man-(1-&gt;4)-alpha-D-GlcN-(1-&gt;6)-(1-radyl,2-acyl-sn-glycero-3-phospho)-2-acyl-inositol (also termed H6) and participates in the nineth step of the glycosylphosphatidylinositol-anchor biosynthesis. May also add the third mannose to an alpha-D-Man-(1-&gt;6)-alpha-D-Man-(1-&gt;4)-alpha-D-GlcN-(1-&gt;6)-(1-radyl,2-acyl-sn-glycero-3-phospho)-2-acyl-inositol (also termed H3) intermediate generating an alpha-D-Man-(1-&gt;2)-alpha-D-Man-(1-&gt;6)-alpha-D-Man-(1-&gt;4)-alpha-D-GlcN-(1-&gt;6)-(1-radyl,2-acyl-sn-glycero-3-phospho)-2-acyl-inositol (also termed H4).</text>
</comment>
<reference evidence="11" key="1">
    <citation type="submission" date="2003-08" db="EMBL/GenBank/DDBJ databases">
        <authorList>
            <person name="Birren B."/>
            <person name="Nusbaum C."/>
            <person name="Abebe A."/>
            <person name="Abouelleil A."/>
            <person name="Adekoya E."/>
            <person name="Ait-zahra M."/>
            <person name="Allen N."/>
            <person name="Allen T."/>
            <person name="An P."/>
            <person name="Anderson M."/>
            <person name="Anderson S."/>
            <person name="Arachchi H."/>
            <person name="Armbruster J."/>
            <person name="Bachantsang P."/>
            <person name="Baldwin J."/>
            <person name="Barry A."/>
            <person name="Bayul T."/>
            <person name="Blitshsteyn B."/>
            <person name="Bloom T."/>
            <person name="Blye J."/>
            <person name="Boguslavskiy L."/>
            <person name="Borowsky M."/>
            <person name="Boukhgalter B."/>
            <person name="Brunache A."/>
            <person name="Butler J."/>
            <person name="Calixte N."/>
            <person name="Calvo S."/>
            <person name="Camarata J."/>
            <person name="Campo K."/>
            <person name="Chang J."/>
            <person name="Cheshatsang Y."/>
            <person name="Citroen M."/>
            <person name="Collymore A."/>
            <person name="Considine T."/>
            <person name="Cook A."/>
            <person name="Cooke P."/>
            <person name="Corum B."/>
            <person name="Cuomo C."/>
            <person name="David R."/>
            <person name="Dawoe T."/>
            <person name="Degray S."/>
            <person name="Dodge S."/>
            <person name="Dooley K."/>
            <person name="Dorje P."/>
            <person name="Dorjee K."/>
            <person name="Dorris L."/>
            <person name="Duffey N."/>
            <person name="Dupes A."/>
            <person name="Elkins T."/>
            <person name="Engels R."/>
            <person name="Erickson J."/>
            <person name="Farina A."/>
            <person name="Faro S."/>
            <person name="Ferreira P."/>
            <person name="Fischer H."/>
            <person name="Fitzgerald M."/>
            <person name="Foley K."/>
            <person name="Gage D."/>
            <person name="Galagan J."/>
            <person name="Gearin G."/>
            <person name="Gnerre S."/>
            <person name="Gnirke A."/>
            <person name="Goyette A."/>
            <person name="Graham J."/>
            <person name="Grandbois E."/>
            <person name="Gyaltsen K."/>
            <person name="Hafez N."/>
            <person name="Hagopian D."/>
            <person name="Hagos B."/>
            <person name="Hall J."/>
            <person name="Hatcher B."/>
            <person name="Heller A."/>
            <person name="Higgins H."/>
            <person name="Honan T."/>
            <person name="Horn A."/>
            <person name="Houde N."/>
            <person name="Hughes L."/>
            <person name="Hulme W."/>
            <person name="Husby E."/>
            <person name="Iliev I."/>
            <person name="Jaffe D."/>
            <person name="Jones C."/>
            <person name="Kamal M."/>
            <person name="Kamat A."/>
            <person name="Kamvysselis M."/>
            <person name="Karlsson E."/>
            <person name="Kells C."/>
            <person name="Kieu A."/>
            <person name="Kisner P."/>
            <person name="Kodira C."/>
            <person name="Kulbokas E."/>
            <person name="Labutti K."/>
            <person name="Lama D."/>
            <person name="Landers T."/>
            <person name="Leger J."/>
            <person name="Levine S."/>
            <person name="Lewis D."/>
            <person name="Lewis T."/>
            <person name="Lindblad-toh K."/>
            <person name="Liu X."/>
            <person name="Lokyitsang T."/>
            <person name="Lokyitsang Y."/>
            <person name="Lucien O."/>
            <person name="Lui A."/>
            <person name="Ma L.J."/>
            <person name="Mabbitt R."/>
            <person name="Macdonald J."/>
            <person name="Maclean C."/>
            <person name="Major J."/>
            <person name="Manning J."/>
            <person name="Marabella R."/>
            <person name="Maru K."/>
            <person name="Matthews C."/>
            <person name="Mauceli E."/>
            <person name="Mccarthy M."/>
            <person name="Mcdonough S."/>
            <person name="Mcghee T."/>
            <person name="Meldrim J."/>
            <person name="Meneus L."/>
            <person name="Mesirov J."/>
            <person name="Mihalev A."/>
            <person name="Mihova T."/>
            <person name="Mikkelsen T."/>
            <person name="Mlenga V."/>
            <person name="Moru K."/>
            <person name="Mozes J."/>
            <person name="Mulrain L."/>
            <person name="Munson G."/>
            <person name="Naylor J."/>
            <person name="Newes C."/>
            <person name="Nguyen C."/>
            <person name="Nguyen N."/>
            <person name="Nguyen T."/>
            <person name="Nicol R."/>
            <person name="Nielsen C."/>
            <person name="Nizzari M."/>
            <person name="Norbu C."/>
            <person name="Norbu N."/>
            <person name="O'donnell P."/>
            <person name="Okoawo O."/>
            <person name="O'leary S."/>
            <person name="Omotosho B."/>
            <person name="O'neill K."/>
            <person name="Osman S."/>
            <person name="Parker S."/>
            <person name="Perrin D."/>
            <person name="Phunkhang P."/>
            <person name="Piqani B."/>
            <person name="Purcell S."/>
            <person name="Rachupka T."/>
            <person name="Ramasamy U."/>
            <person name="Rameau R."/>
            <person name="Ray V."/>
            <person name="Raymond C."/>
            <person name="Retta R."/>
            <person name="Richardson S."/>
            <person name="Rise C."/>
            <person name="Rodriguez J."/>
            <person name="Rogers J."/>
            <person name="Rogov P."/>
            <person name="Rutman M."/>
            <person name="Schupbach R."/>
            <person name="Seaman C."/>
            <person name="Settipalli S."/>
            <person name="Sharpe T."/>
            <person name="Sheridan J."/>
            <person name="Sherpa N."/>
            <person name="Shi J."/>
            <person name="Smirnov S."/>
            <person name="Smith C."/>
            <person name="Sougnez C."/>
            <person name="Spencer B."/>
            <person name="Stalker J."/>
            <person name="Stange-thomann N."/>
            <person name="Stavropoulos S."/>
            <person name="Stetson K."/>
            <person name="Stone C."/>
            <person name="Stone S."/>
            <person name="Stubbs M."/>
            <person name="Talamas J."/>
            <person name="Tchuinga P."/>
            <person name="Tenzing P."/>
            <person name="Tesfaye S."/>
            <person name="Theodore J."/>
            <person name="Thoulutsang Y."/>
            <person name="Topham K."/>
            <person name="Towey S."/>
            <person name="Tsamla T."/>
            <person name="Tsomo N."/>
            <person name="Vallee D."/>
            <person name="Vassiliev H."/>
            <person name="Venkataraman V."/>
            <person name="Vinson J."/>
            <person name="Vo A."/>
            <person name="Wade C."/>
            <person name="Wang S."/>
            <person name="Wangchuk T."/>
            <person name="Wangdi T."/>
            <person name="Whittaker C."/>
            <person name="Wilkinson J."/>
            <person name="Wu Y."/>
            <person name="Wyman D."/>
            <person name="Yadav S."/>
            <person name="Yang S."/>
            <person name="Yang X."/>
            <person name="Yeager S."/>
            <person name="Yee E."/>
            <person name="Young G."/>
            <person name="Zainoun J."/>
            <person name="Zembeck L."/>
            <person name="Zimmer A."/>
            <person name="Zody M."/>
            <person name="Lander E."/>
        </authorList>
    </citation>
    <scope>NUCLEOTIDE SEQUENCE [LARGE SCALE GENOMIC DNA]</scope>
</reference>
<dbReference type="InterPro" id="IPR005599">
    <property type="entry name" value="GPI_mannosylTrfase"/>
</dbReference>
<dbReference type="GeneTree" id="ENSGT00950000183090"/>
<feature type="transmembrane region" description="Helical" evidence="9">
    <location>
        <begin position="174"/>
        <end position="201"/>
    </location>
</feature>
<evidence type="ECO:0000256" key="9">
    <source>
        <dbReference type="RuleBase" id="RU363075"/>
    </source>
</evidence>
<dbReference type="PANTHER" id="PTHR22760:SF4">
    <property type="entry name" value="GPI MANNOSYLTRANSFERASE 3"/>
    <property type="match status" value="1"/>
</dbReference>
<feature type="transmembrane region" description="Helical" evidence="9">
    <location>
        <begin position="213"/>
        <end position="231"/>
    </location>
</feature>
<evidence type="ECO:0000256" key="3">
    <source>
        <dbReference type="ARBA" id="ARBA00022679"/>
    </source>
</evidence>
<evidence type="ECO:0000256" key="2">
    <source>
        <dbReference type="ARBA" id="ARBA00022676"/>
    </source>
</evidence>
<dbReference type="InParanoid" id="H2Z3F3"/>
<feature type="transmembrane region" description="Helical" evidence="9">
    <location>
        <begin position="122"/>
        <end position="138"/>
    </location>
</feature>
<feature type="transmembrane region" description="Helical" evidence="9">
    <location>
        <begin position="303"/>
        <end position="323"/>
    </location>
</feature>
<keyword evidence="3" id="KW-0808">Transferase</keyword>
<evidence type="ECO:0000256" key="7">
    <source>
        <dbReference type="ARBA" id="ARBA00023136"/>
    </source>
</evidence>
<keyword evidence="2 9" id="KW-0328">Glycosyltransferase</keyword>
<dbReference type="PANTHER" id="PTHR22760">
    <property type="entry name" value="GLYCOSYLTRANSFERASE"/>
    <property type="match status" value="1"/>
</dbReference>
<reference evidence="10" key="2">
    <citation type="submission" date="2025-08" db="UniProtKB">
        <authorList>
            <consortium name="Ensembl"/>
        </authorList>
    </citation>
    <scope>IDENTIFICATION</scope>
</reference>
<protein>
    <recommendedName>
        <fullName evidence="9">Mannosyltransferase</fullName>
        <ecNumber evidence="9">2.4.1.-</ecNumber>
    </recommendedName>
</protein>
<evidence type="ECO:0000256" key="4">
    <source>
        <dbReference type="ARBA" id="ARBA00022692"/>
    </source>
</evidence>
<keyword evidence="4 9" id="KW-0812">Transmembrane</keyword>
<keyword evidence="5 9" id="KW-0256">Endoplasmic reticulum</keyword>
<name>H2Z3F3_CIOSA</name>
<dbReference type="HOGENOM" id="CLU_012353_2_0_1"/>
<evidence type="ECO:0000256" key="6">
    <source>
        <dbReference type="ARBA" id="ARBA00022989"/>
    </source>
</evidence>
<comment type="similarity">
    <text evidence="9">Belongs to the glycosyltransferase 22 family.</text>
</comment>
<reference evidence="10" key="3">
    <citation type="submission" date="2025-09" db="UniProtKB">
        <authorList>
            <consortium name="Ensembl"/>
        </authorList>
    </citation>
    <scope>IDENTIFICATION</scope>
</reference>
<dbReference type="Proteomes" id="UP000007875">
    <property type="component" value="Unassembled WGS sequence"/>
</dbReference>
<dbReference type="GO" id="GO:0000026">
    <property type="term" value="F:alpha-1,2-mannosyltransferase activity"/>
    <property type="evidence" value="ECO:0007669"/>
    <property type="project" value="TreeGrafter"/>
</dbReference>
<evidence type="ECO:0000256" key="1">
    <source>
        <dbReference type="ARBA" id="ARBA00004477"/>
    </source>
</evidence>